<proteinExistence type="inferred from homology"/>
<dbReference type="GO" id="GO:0046872">
    <property type="term" value="F:metal ion binding"/>
    <property type="evidence" value="ECO:0007669"/>
    <property type="project" value="InterPro"/>
</dbReference>
<dbReference type="SUPFAM" id="SSF63411">
    <property type="entry name" value="LuxS/MPP-like metallohydrolase"/>
    <property type="match status" value="4"/>
</dbReference>
<dbReference type="InterPro" id="IPR007863">
    <property type="entry name" value="Peptidase_M16_C"/>
</dbReference>
<dbReference type="InterPro" id="IPR013578">
    <property type="entry name" value="Peptidase_M16C_assoc"/>
</dbReference>
<keyword evidence="3" id="KW-0378">Hydrolase</keyword>
<dbReference type="GO" id="GO:0016485">
    <property type="term" value="P:protein processing"/>
    <property type="evidence" value="ECO:0007669"/>
    <property type="project" value="TreeGrafter"/>
</dbReference>
<dbReference type="Pfam" id="PF05193">
    <property type="entry name" value="Peptidase_M16_C"/>
    <property type="match status" value="1"/>
</dbReference>
<keyword evidence="3" id="KW-0645">Protease</keyword>
<evidence type="ECO:0000313" key="3">
    <source>
        <dbReference type="EMBL" id="CUF02698.1"/>
    </source>
</evidence>
<dbReference type="OrthoDB" id="10250783at2759"/>
<gene>
    <name evidence="3" type="ORF">BSAL_58295</name>
</gene>
<dbReference type="PANTHER" id="PTHR43016">
    <property type="entry name" value="PRESEQUENCE PROTEASE"/>
    <property type="match status" value="1"/>
</dbReference>
<keyword evidence="3" id="KW-0482">Metalloprotease</keyword>
<dbReference type="Proteomes" id="UP000051952">
    <property type="component" value="Unassembled WGS sequence"/>
</dbReference>
<dbReference type="AlphaFoldDB" id="A0A0S4IK68"/>
<sequence length="1037" mass="113797">MLRRSVLRLSAPTITNSARGALRAPLAFTIGQSYHQFELLSQRAFPELNLTSYEFVHSKTKARYFHFDTPDTNNTFCIGFGTPAQNSKGTTHVLEHTALCGSKQYPVRDPFFHMLRRSLSTFMNAMTGADYTMYPFATTNAQDFSNLLNVYTDAVLFPLLRAEDFRQEGHRLEVKEAEGEKNEGDSSAAPKVGINGVVYNEMRGVVSEPSTFLSHELMKTMLPGTHYTHVSGGFPPNILELTHEELVAFHREHYHPSNSMTITYGDLPPEVHMKKLDDMFSLFEPSRVVPIPQLVDANRRTAESRTTAQGPLDPMGNPEEQARVALSFACPSALSSLDDMVRMVVLDSLLTQGPSSPMYQALLESKLGSRYCPMGGFAYYLSSPIVTYGVEGVSVANVKDKEAQIHAAVLKTLEDAKNNGFDQRRVQSVVFQEELQQRHRSANYGIGVCTTLCALGLVRPNINPTDFINWLPHLKRIESSYKDELLPLLESAFLKNPHRTLLTVEPSPSYLTTLQKTLDDKEVHWNEVLSLDEKKRVAKETEEWRQRIRKTESADCLPTLRVQDIPRAAFQEPLPIQRPAPAGSHLGIHTISHPTNGLVYVHGLIPFASSLVDQLRGAKTSAVDPLIPMYFGFLGATGAGSLDFKELSIAAELVSGGFQFTPLFTNSSAGRGDFTAGLSYGFYTTREKLQPALDLLHVILTEPRLNDDQVRSRIHTMATARCSRTVQSITRSGNAFATTSAASTLTNHAAIREAWGGLTHCSACSSLLEGLKDANGDSVSKLLEQYKSIATEVPLLMNRGGYLWATCEPDAADSVGAQLNAFSSRFTSTNSTSNVEVHITVPPPVWSNAAGSAATTYHPMPIDTSFVGVAIPNNLKTLDRAQQAIRVGAQLLKNEYLHRAVREEGGAYGAAAASNLNGEVGGVAMSSYRDPTPDKTVEALSRASSVLQEAANVTQEKVDQSKLRLFAALDAPHSADSYGQALFLHGTTNELRQQVRDILLGITPQDIMDSAKYFDLQQADSRVAVLKPLEKPAASAE</sequence>
<dbReference type="PROSITE" id="PS00143">
    <property type="entry name" value="INSULINASE"/>
    <property type="match status" value="1"/>
</dbReference>
<dbReference type="FunFam" id="3.30.830.10:FF:000011">
    <property type="entry name" value="Presequence protease, mitochondrial"/>
    <property type="match status" value="1"/>
</dbReference>
<dbReference type="InterPro" id="IPR001431">
    <property type="entry name" value="Pept_M16_Zn_BS"/>
</dbReference>
<dbReference type="InterPro" id="IPR011765">
    <property type="entry name" value="Pept_M16_N"/>
</dbReference>
<dbReference type="GO" id="GO:0004222">
    <property type="term" value="F:metalloendopeptidase activity"/>
    <property type="evidence" value="ECO:0007669"/>
    <property type="project" value="InterPro"/>
</dbReference>
<dbReference type="Gene3D" id="3.30.830.10">
    <property type="entry name" value="Metalloenzyme, LuxS/M16 peptidase-like"/>
    <property type="match status" value="4"/>
</dbReference>
<dbReference type="Pfam" id="PF00675">
    <property type="entry name" value="Peptidase_M16"/>
    <property type="match status" value="1"/>
</dbReference>
<feature type="domain" description="Peptidase M16C associated" evidence="2">
    <location>
        <begin position="504"/>
        <end position="767"/>
    </location>
</feature>
<reference evidence="4" key="1">
    <citation type="submission" date="2015-09" db="EMBL/GenBank/DDBJ databases">
        <authorList>
            <consortium name="Pathogen Informatics"/>
        </authorList>
    </citation>
    <scope>NUCLEOTIDE SEQUENCE [LARGE SCALE GENOMIC DNA]</scope>
    <source>
        <strain evidence="4">Lake Konstanz</strain>
    </source>
</reference>
<dbReference type="PANTHER" id="PTHR43016:SF13">
    <property type="entry name" value="PRESEQUENCE PROTEASE, MITOCHONDRIAL"/>
    <property type="match status" value="1"/>
</dbReference>
<protein>
    <submittedName>
        <fullName evidence="3">Pitrilysin-like metalloprotease, putative</fullName>
    </submittedName>
</protein>
<dbReference type="SMART" id="SM01264">
    <property type="entry name" value="M16C_associated"/>
    <property type="match status" value="1"/>
</dbReference>
<evidence type="ECO:0000259" key="2">
    <source>
        <dbReference type="SMART" id="SM01264"/>
    </source>
</evidence>
<organism evidence="3 4">
    <name type="scientific">Bodo saltans</name>
    <name type="common">Flagellated protozoan</name>
    <dbReference type="NCBI Taxonomy" id="75058"/>
    <lineage>
        <taxon>Eukaryota</taxon>
        <taxon>Discoba</taxon>
        <taxon>Euglenozoa</taxon>
        <taxon>Kinetoplastea</taxon>
        <taxon>Metakinetoplastina</taxon>
        <taxon>Eubodonida</taxon>
        <taxon>Bodonidae</taxon>
        <taxon>Bodo</taxon>
    </lineage>
</organism>
<dbReference type="EMBL" id="CYKH01000230">
    <property type="protein sequence ID" value="CUF02698.1"/>
    <property type="molecule type" value="Genomic_DNA"/>
</dbReference>
<accession>A0A0S4IK68</accession>
<dbReference type="Pfam" id="PF08367">
    <property type="entry name" value="M16C_assoc"/>
    <property type="match status" value="1"/>
</dbReference>
<dbReference type="OMA" id="FPFQVHY"/>
<comment type="similarity">
    <text evidence="1">Belongs to the peptidase M16 family.</text>
</comment>
<dbReference type="InterPro" id="IPR011249">
    <property type="entry name" value="Metalloenz_LuxS/M16"/>
</dbReference>
<dbReference type="VEuPathDB" id="TriTrypDB:BSAL_58295"/>
<evidence type="ECO:0000313" key="4">
    <source>
        <dbReference type="Proteomes" id="UP000051952"/>
    </source>
</evidence>
<dbReference type="Pfam" id="PF22516">
    <property type="entry name" value="PreP_C"/>
    <property type="match status" value="1"/>
</dbReference>
<evidence type="ECO:0000256" key="1">
    <source>
        <dbReference type="RuleBase" id="RU004447"/>
    </source>
</evidence>
<name>A0A0S4IK68_BODSA</name>
<keyword evidence="4" id="KW-1185">Reference proteome</keyword>
<dbReference type="InterPro" id="IPR055130">
    <property type="entry name" value="PreP_C"/>
</dbReference>